<dbReference type="Pfam" id="PF14214">
    <property type="entry name" value="Helitron_like_N"/>
    <property type="match status" value="1"/>
</dbReference>
<dbReference type="Proteomes" id="UP001195769">
    <property type="component" value="Unassembled WGS sequence"/>
</dbReference>
<dbReference type="RefSeq" id="XP_041224109.1">
    <property type="nucleotide sequence ID" value="XM_041373265.1"/>
</dbReference>
<evidence type="ECO:0000256" key="1">
    <source>
        <dbReference type="SAM" id="MobiDB-lite"/>
    </source>
</evidence>
<accession>A0AAD4E580</accession>
<feature type="compositionally biased region" description="Polar residues" evidence="1">
    <location>
        <begin position="315"/>
        <end position="324"/>
    </location>
</feature>
<dbReference type="GeneID" id="64667563"/>
<keyword evidence="4" id="KW-1185">Reference proteome</keyword>
<name>A0AAD4E580_9AGAM</name>
<evidence type="ECO:0000313" key="4">
    <source>
        <dbReference type="Proteomes" id="UP001195769"/>
    </source>
</evidence>
<feature type="non-terminal residue" evidence="3">
    <location>
        <position position="390"/>
    </location>
</feature>
<dbReference type="AlphaFoldDB" id="A0AAD4E580"/>
<sequence length="390" mass="43893">MKAFISCVLGFDPSGCDVEGGILGLVKGYYGCVEAQGRGTLHCHMLVWLEGALDPNEIHDRVMKDKDTDFQHRLLAFLDDSISNSLPDDPDPCCAVPSASHHPCSVIGVSQSAWGDRYHMARQKDLYHLTRACQVHRHSATCFKYWKGPPQPKECRFGLDEKKYCPSSSFDMDSGEISLRCLDGMVNNFNETMLELIRCNMDIKFIGSGASAKAILYYITDYITKSQLKAHVAYAALDLAVHKLGEYHPEDGDSTLRAKRLLQKCAYSMISHQELSGPQVCSYLLELEDHFTSHSFNNLYWTSFERYIDAESPSPECNANNSQDICHEDDQTDQDANEEVHEFPHDDDDIEDDIDEEVGVSVNHVGELSAKPSQLLDYRLRGPQLRLLSL</sequence>
<proteinExistence type="predicted"/>
<feature type="region of interest" description="Disordered" evidence="1">
    <location>
        <begin position="312"/>
        <end position="351"/>
    </location>
</feature>
<protein>
    <recommendedName>
        <fullName evidence="2">Helitron helicase-like domain-containing protein</fullName>
    </recommendedName>
</protein>
<comment type="caution">
    <text evidence="3">The sequence shown here is derived from an EMBL/GenBank/DDBJ whole genome shotgun (WGS) entry which is preliminary data.</text>
</comment>
<feature type="domain" description="Helitron helicase-like" evidence="2">
    <location>
        <begin position="9"/>
        <end position="47"/>
    </location>
</feature>
<evidence type="ECO:0000313" key="3">
    <source>
        <dbReference type="EMBL" id="KAG1898533.1"/>
    </source>
</evidence>
<organism evidence="3 4">
    <name type="scientific">Suillus fuscotomentosus</name>
    <dbReference type="NCBI Taxonomy" id="1912939"/>
    <lineage>
        <taxon>Eukaryota</taxon>
        <taxon>Fungi</taxon>
        <taxon>Dikarya</taxon>
        <taxon>Basidiomycota</taxon>
        <taxon>Agaricomycotina</taxon>
        <taxon>Agaricomycetes</taxon>
        <taxon>Agaricomycetidae</taxon>
        <taxon>Boletales</taxon>
        <taxon>Suillineae</taxon>
        <taxon>Suillaceae</taxon>
        <taxon>Suillus</taxon>
    </lineage>
</organism>
<dbReference type="EMBL" id="JABBWK010000038">
    <property type="protein sequence ID" value="KAG1898533.1"/>
    <property type="molecule type" value="Genomic_DNA"/>
</dbReference>
<evidence type="ECO:0000259" key="2">
    <source>
        <dbReference type="Pfam" id="PF14214"/>
    </source>
</evidence>
<dbReference type="InterPro" id="IPR025476">
    <property type="entry name" value="Helitron_helicase-like"/>
</dbReference>
<gene>
    <name evidence="3" type="ORF">F5891DRAFT_889667</name>
</gene>
<reference evidence="3" key="1">
    <citation type="journal article" date="2020" name="New Phytol.">
        <title>Comparative genomics reveals dynamic genome evolution in host specialist ectomycorrhizal fungi.</title>
        <authorList>
            <person name="Lofgren L.A."/>
            <person name="Nguyen N.H."/>
            <person name="Vilgalys R."/>
            <person name="Ruytinx J."/>
            <person name="Liao H.L."/>
            <person name="Branco S."/>
            <person name="Kuo A."/>
            <person name="LaButti K."/>
            <person name="Lipzen A."/>
            <person name="Andreopoulos W."/>
            <person name="Pangilinan J."/>
            <person name="Riley R."/>
            <person name="Hundley H."/>
            <person name="Na H."/>
            <person name="Barry K."/>
            <person name="Grigoriev I.V."/>
            <person name="Stajich J.E."/>
            <person name="Kennedy P.G."/>
        </authorList>
    </citation>
    <scope>NUCLEOTIDE SEQUENCE</scope>
    <source>
        <strain evidence="3">FC203</strain>
    </source>
</reference>